<evidence type="ECO:0000259" key="4">
    <source>
        <dbReference type="Pfam" id="PF16113"/>
    </source>
</evidence>
<dbReference type="Pfam" id="PF16113">
    <property type="entry name" value="ECH_2"/>
    <property type="match status" value="1"/>
</dbReference>
<dbReference type="InterPro" id="IPR045004">
    <property type="entry name" value="ECH_dom"/>
</dbReference>
<reference evidence="5 6" key="1">
    <citation type="journal article" date="2005" name="Nucleic Acids Res.">
        <title>Genomic blueprint of Hahella chejuensis, a marine microbe producing an algicidal agent.</title>
        <authorList>
            <person name="Jeong H."/>
            <person name="Yim J.H."/>
            <person name="Lee C."/>
            <person name="Choi S.-H."/>
            <person name="Park Y.K."/>
            <person name="Yoon S.H."/>
            <person name="Hur C.-G."/>
            <person name="Kang H.-Y."/>
            <person name="Kim D."/>
            <person name="Lee H.H."/>
            <person name="Park K.H."/>
            <person name="Park S.-H."/>
            <person name="Park H.-S."/>
            <person name="Lee H.K."/>
            <person name="Oh T.K."/>
            <person name="Kim J.F."/>
        </authorList>
    </citation>
    <scope>NUCLEOTIDE SEQUENCE [LARGE SCALE GENOMIC DNA]</scope>
    <source>
        <strain evidence="5 6">KCTC 2396</strain>
    </source>
</reference>
<organism evidence="5 6">
    <name type="scientific">Hahella chejuensis (strain KCTC 2396)</name>
    <dbReference type="NCBI Taxonomy" id="349521"/>
    <lineage>
        <taxon>Bacteria</taxon>
        <taxon>Pseudomonadati</taxon>
        <taxon>Pseudomonadota</taxon>
        <taxon>Gammaproteobacteria</taxon>
        <taxon>Oceanospirillales</taxon>
        <taxon>Hahellaceae</taxon>
        <taxon>Hahella</taxon>
    </lineage>
</organism>
<feature type="domain" description="Enoyl-CoA hydratase/isomerase" evidence="4">
    <location>
        <begin position="24"/>
        <end position="363"/>
    </location>
</feature>
<dbReference type="KEGG" id="hch:HCH_00639"/>
<dbReference type="Gene3D" id="3.90.226.10">
    <property type="entry name" value="2-enoyl-CoA Hydratase, Chain A, domain 1"/>
    <property type="match status" value="1"/>
</dbReference>
<dbReference type="EC" id="3.1.2.4" evidence="2"/>
<evidence type="ECO:0000313" key="5">
    <source>
        <dbReference type="EMBL" id="ABC27540.1"/>
    </source>
</evidence>
<dbReference type="eggNOG" id="COG1024">
    <property type="taxonomic scope" value="Bacteria"/>
</dbReference>
<proteinExistence type="predicted"/>
<protein>
    <recommendedName>
        <fullName evidence="2">3-hydroxyisobutyryl-CoA hydrolase</fullName>
        <ecNumber evidence="2">3.1.2.4</ecNumber>
    </recommendedName>
</protein>
<dbReference type="InterPro" id="IPR032259">
    <property type="entry name" value="HIBYL-CoA-H"/>
</dbReference>
<comment type="catalytic activity">
    <reaction evidence="1">
        <text>3-hydroxy-2-methylpropanoyl-CoA + H2O = 3-hydroxy-2-methylpropanoate + CoA + H(+)</text>
        <dbReference type="Rhea" id="RHEA:20888"/>
        <dbReference type="ChEBI" id="CHEBI:11805"/>
        <dbReference type="ChEBI" id="CHEBI:15377"/>
        <dbReference type="ChEBI" id="CHEBI:15378"/>
        <dbReference type="ChEBI" id="CHEBI:57287"/>
        <dbReference type="ChEBI" id="CHEBI:57340"/>
        <dbReference type="EC" id="3.1.2.4"/>
    </reaction>
</comment>
<dbReference type="GO" id="GO:0003860">
    <property type="term" value="F:3-hydroxyisobutyryl-CoA hydrolase activity"/>
    <property type="evidence" value="ECO:0007669"/>
    <property type="project" value="UniProtKB-EC"/>
</dbReference>
<sequence>MEESGMSDKPVLFEERECSDGHRIGVITLNVEKSLNALKLSMIESMYSVMQEWRLDDKIVAVFMQGAGDKAFCAGGDIVQMYESICEANNGPPAYAEEFFTREYRLDYLIHVYPKPVVCWGNGIVMGGGLGLMAGASHRIVTETSRIAMPEVTIGLFPDVGGTWFLNRMPDGAGLYLGLTGAACNAADALELGWADGFLPHAQKEAFLQALTRTSWSSPESNHTRVTQLLRSWNEQHQSQRPGGQVAQHRAMIKQVTQGKSLTQVVGAILDYPTVDEWVGKAQKSLRNGCPTTAHLVWRQIREGGGLSLPDVFKRELIMAVQCAMHPEFREGVRALLIDKDFKPQWRYPSFADVPEAWVDEFFSSPWDISPLHDLAVL</sequence>
<evidence type="ECO:0000256" key="3">
    <source>
        <dbReference type="ARBA" id="ARBA00022801"/>
    </source>
</evidence>
<dbReference type="PANTHER" id="PTHR43176">
    <property type="entry name" value="3-HYDROXYISOBUTYRYL-COA HYDROLASE-RELATED"/>
    <property type="match status" value="1"/>
</dbReference>
<gene>
    <name evidence="5" type="ordered locus">HCH_00639</name>
</gene>
<evidence type="ECO:0000313" key="6">
    <source>
        <dbReference type="Proteomes" id="UP000000238"/>
    </source>
</evidence>
<dbReference type="GO" id="GO:0006574">
    <property type="term" value="P:L-valine catabolic process"/>
    <property type="evidence" value="ECO:0007669"/>
    <property type="project" value="TreeGrafter"/>
</dbReference>
<dbReference type="PANTHER" id="PTHR43176:SF3">
    <property type="entry name" value="3-HYDROXYISOBUTYRYL-COA HYDROLASE, MITOCHONDRIAL"/>
    <property type="match status" value="1"/>
</dbReference>
<dbReference type="InterPro" id="IPR029045">
    <property type="entry name" value="ClpP/crotonase-like_dom_sf"/>
</dbReference>
<dbReference type="GO" id="GO:0005829">
    <property type="term" value="C:cytosol"/>
    <property type="evidence" value="ECO:0007669"/>
    <property type="project" value="TreeGrafter"/>
</dbReference>
<dbReference type="HOGENOM" id="CLU_009834_22_1_6"/>
<name>Q2SP84_HAHCH</name>
<dbReference type="STRING" id="349521.HCH_00639"/>
<dbReference type="AlphaFoldDB" id="Q2SP84"/>
<dbReference type="EMBL" id="CP000155">
    <property type="protein sequence ID" value="ABC27540.1"/>
    <property type="molecule type" value="Genomic_DNA"/>
</dbReference>
<dbReference type="CDD" id="cd06558">
    <property type="entry name" value="crotonase-like"/>
    <property type="match status" value="1"/>
</dbReference>
<evidence type="ECO:0000256" key="2">
    <source>
        <dbReference type="ARBA" id="ARBA00011915"/>
    </source>
</evidence>
<dbReference type="SUPFAM" id="SSF52096">
    <property type="entry name" value="ClpP/crotonase"/>
    <property type="match status" value="1"/>
</dbReference>
<dbReference type="Proteomes" id="UP000000238">
    <property type="component" value="Chromosome"/>
</dbReference>
<dbReference type="NCBIfam" id="NF004127">
    <property type="entry name" value="PRK05617.1"/>
    <property type="match status" value="1"/>
</dbReference>
<evidence type="ECO:0000256" key="1">
    <source>
        <dbReference type="ARBA" id="ARBA00001709"/>
    </source>
</evidence>
<keyword evidence="3" id="KW-0378">Hydrolase</keyword>
<accession>Q2SP84</accession>
<keyword evidence="6" id="KW-1185">Reference proteome</keyword>